<keyword evidence="5" id="KW-0325">Glycoprotein</keyword>
<evidence type="ECO:0000259" key="8">
    <source>
        <dbReference type="Pfam" id="PF03443"/>
    </source>
</evidence>
<evidence type="ECO:0000256" key="1">
    <source>
        <dbReference type="ARBA" id="ARBA00001973"/>
    </source>
</evidence>
<feature type="non-terminal residue" evidence="9">
    <location>
        <position position="251"/>
    </location>
</feature>
<gene>
    <name evidence="9" type="ORF">HYFRA_00007541</name>
</gene>
<evidence type="ECO:0000256" key="3">
    <source>
        <dbReference type="ARBA" id="ARBA00022525"/>
    </source>
</evidence>
<protein>
    <recommendedName>
        <fullName evidence="6">AA9 family lytic polysaccharide monooxygenase</fullName>
        <ecNumber evidence="6">1.14.99.56</ecNumber>
    </recommendedName>
    <alternativeName>
        <fullName evidence="6">Endo-beta-1,4-glucanase</fullName>
    </alternativeName>
    <alternativeName>
        <fullName evidence="6">Glycosyl hydrolase 61 family protein</fullName>
    </alternativeName>
</protein>
<organism evidence="9 10">
    <name type="scientific">Hymenoscyphus fraxineus</name>
    <dbReference type="NCBI Taxonomy" id="746836"/>
    <lineage>
        <taxon>Eukaryota</taxon>
        <taxon>Fungi</taxon>
        <taxon>Dikarya</taxon>
        <taxon>Ascomycota</taxon>
        <taxon>Pezizomycotina</taxon>
        <taxon>Leotiomycetes</taxon>
        <taxon>Helotiales</taxon>
        <taxon>Helotiaceae</taxon>
        <taxon>Hymenoscyphus</taxon>
    </lineage>
</organism>
<evidence type="ECO:0000313" key="10">
    <source>
        <dbReference type="Proteomes" id="UP000696280"/>
    </source>
</evidence>
<dbReference type="GO" id="GO:0030248">
    <property type="term" value="F:cellulose binding"/>
    <property type="evidence" value="ECO:0007669"/>
    <property type="project" value="UniProtKB-UniRule"/>
</dbReference>
<feature type="chain" id="PRO_5040130811" description="AA9 family lytic polysaccharide monooxygenase" evidence="7">
    <location>
        <begin position="18"/>
        <end position="251"/>
    </location>
</feature>
<keyword evidence="3 6" id="KW-0964">Secreted</keyword>
<dbReference type="InterPro" id="IPR005103">
    <property type="entry name" value="AA9_LPMO"/>
</dbReference>
<comment type="subcellular location">
    <subcellularLocation>
        <location evidence="2 6">Secreted</location>
    </subcellularLocation>
</comment>
<proteinExistence type="predicted"/>
<comment type="caution">
    <text evidence="9">The sequence shown here is derived from an EMBL/GenBank/DDBJ whole genome shotgun (WGS) entry which is preliminary data.</text>
</comment>
<keyword evidence="10" id="KW-1185">Reference proteome</keyword>
<evidence type="ECO:0000256" key="4">
    <source>
        <dbReference type="ARBA" id="ARBA00023157"/>
    </source>
</evidence>
<dbReference type="GO" id="GO:0005576">
    <property type="term" value="C:extracellular region"/>
    <property type="evidence" value="ECO:0007669"/>
    <property type="project" value="UniProtKB-SubCell"/>
</dbReference>
<evidence type="ECO:0000256" key="5">
    <source>
        <dbReference type="ARBA" id="ARBA00023180"/>
    </source>
</evidence>
<evidence type="ECO:0000256" key="6">
    <source>
        <dbReference type="RuleBase" id="RU368122"/>
    </source>
</evidence>
<dbReference type="GO" id="GO:0030245">
    <property type="term" value="P:cellulose catabolic process"/>
    <property type="evidence" value="ECO:0007669"/>
    <property type="project" value="UniProtKB-UniRule"/>
</dbReference>
<keyword evidence="4 6" id="KW-1015">Disulfide bond</keyword>
<dbReference type="PANTHER" id="PTHR33353:SF13">
    <property type="entry name" value="ENDOGLUCANASE II"/>
    <property type="match status" value="1"/>
</dbReference>
<name>A0A9N9KUC8_9HELO</name>
<dbReference type="Gene3D" id="2.70.50.70">
    <property type="match status" value="1"/>
</dbReference>
<dbReference type="EC" id="1.14.99.56" evidence="6"/>
<dbReference type="Pfam" id="PF03443">
    <property type="entry name" value="AA9"/>
    <property type="match status" value="1"/>
</dbReference>
<dbReference type="EMBL" id="CAJVRL010000048">
    <property type="protein sequence ID" value="CAG8952828.1"/>
    <property type="molecule type" value="Genomic_DNA"/>
</dbReference>
<sequence>SKMKLLPTLLLASTASAHGMWQKLKINGVDQGQNVGIRPPSSNNPIQSVTGSSIACNTGLLSPTSTKVVQIPAGAKVASWFQHVIGGPQYAGDADNPIASSHKGPISVYLAKVDNAATSTNYNSLSWFKVAAEGLNTATGKWGVDTMIANQGWWEFTMPSCLAPGQYVMRVELLALHSAYSSGAAQFYISCAGIEVTGSGTKSGGTTVKFPGAYTANDPGIMLNIYSSGSPSIPNNNGKAYPIPGPAVMTC</sequence>
<comment type="function">
    <text evidence="6">Lytic polysaccharide monooxygenase (LMPO) that depolymerizes crystalline and amorphous polysaccharides via the oxidation of scissile alpha- or beta-(1-4)-glycosidic bonds, yielding C1 and/or C4 oxidation products. Catalysis by LPMOs requires the reduction of the active-site copper from Cu(II) to Cu(I) by a reducing agent and H(2)O(2) or O(2) as a cosubstrate.</text>
</comment>
<keyword evidence="7" id="KW-0732">Signal</keyword>
<dbReference type="PANTHER" id="PTHR33353">
    <property type="entry name" value="PUTATIVE (AFU_ORTHOLOGUE AFUA_1G12560)-RELATED"/>
    <property type="match status" value="1"/>
</dbReference>
<dbReference type="GO" id="GO:0008810">
    <property type="term" value="F:cellulase activity"/>
    <property type="evidence" value="ECO:0007669"/>
    <property type="project" value="UniProtKB-UniRule"/>
</dbReference>
<keyword evidence="6" id="KW-0119">Carbohydrate metabolism</keyword>
<evidence type="ECO:0000256" key="7">
    <source>
        <dbReference type="SAM" id="SignalP"/>
    </source>
</evidence>
<dbReference type="Proteomes" id="UP000696280">
    <property type="component" value="Unassembled WGS sequence"/>
</dbReference>
<feature type="signal peptide" evidence="7">
    <location>
        <begin position="1"/>
        <end position="17"/>
    </location>
</feature>
<comment type="domain">
    <text evidence="6">Has a modular structure: an endo-beta-1,4-glucanase catalytic module at the N-terminus, a linker rich in serines and threonines, and a C-terminal carbohydrate-binding module (CBM).</text>
</comment>
<accession>A0A9N9KUC8</accession>
<evidence type="ECO:0000256" key="2">
    <source>
        <dbReference type="ARBA" id="ARBA00004613"/>
    </source>
</evidence>
<comment type="cofactor">
    <cofactor evidence="1">
        <name>Cu(2+)</name>
        <dbReference type="ChEBI" id="CHEBI:29036"/>
    </cofactor>
</comment>
<dbReference type="CDD" id="cd21175">
    <property type="entry name" value="LPMO_AA9"/>
    <property type="match status" value="1"/>
</dbReference>
<comment type="catalytic activity">
    <reaction evidence="6">
        <text>[(1-&gt;4)-beta-D-glucosyl]n+m + reduced acceptor + O2 = 4-dehydro-beta-D-glucosyl-[(1-&gt;4)-beta-D-glucosyl]n-1 + [(1-&gt;4)-beta-D-glucosyl]m + acceptor + H2O.</text>
        <dbReference type="EC" id="1.14.99.56"/>
    </reaction>
</comment>
<reference evidence="9" key="1">
    <citation type="submission" date="2021-07" db="EMBL/GenBank/DDBJ databases">
        <authorList>
            <person name="Durling M."/>
        </authorList>
    </citation>
    <scope>NUCLEOTIDE SEQUENCE</scope>
</reference>
<dbReference type="AlphaFoldDB" id="A0A9N9KUC8"/>
<evidence type="ECO:0000313" key="9">
    <source>
        <dbReference type="EMBL" id="CAG8952828.1"/>
    </source>
</evidence>
<keyword evidence="6" id="KW-0624">Polysaccharide degradation</keyword>
<dbReference type="OrthoDB" id="2525337at2759"/>
<dbReference type="InterPro" id="IPR049892">
    <property type="entry name" value="AA9"/>
</dbReference>
<feature type="domain" description="Auxiliary Activity family 9 catalytic" evidence="8">
    <location>
        <begin position="18"/>
        <end position="229"/>
    </location>
</feature>
<keyword evidence="6" id="KW-0136">Cellulose degradation</keyword>